<dbReference type="AlphaFoldDB" id="A0A6G1EEC1"/>
<evidence type="ECO:0000313" key="2">
    <source>
        <dbReference type="EMBL" id="KAF0922293.1"/>
    </source>
</evidence>
<protein>
    <submittedName>
        <fullName evidence="2">Uncharacterized protein</fullName>
    </submittedName>
</protein>
<reference evidence="2 3" key="1">
    <citation type="submission" date="2019-11" db="EMBL/GenBank/DDBJ databases">
        <title>Whole genome sequence of Oryza granulata.</title>
        <authorList>
            <person name="Li W."/>
        </authorList>
    </citation>
    <scope>NUCLEOTIDE SEQUENCE [LARGE SCALE GENOMIC DNA]</scope>
    <source>
        <strain evidence="3">cv. Menghai</strain>
        <tissue evidence="2">Leaf</tissue>
    </source>
</reference>
<organism evidence="2 3">
    <name type="scientific">Oryza meyeriana var. granulata</name>
    <dbReference type="NCBI Taxonomy" id="110450"/>
    <lineage>
        <taxon>Eukaryota</taxon>
        <taxon>Viridiplantae</taxon>
        <taxon>Streptophyta</taxon>
        <taxon>Embryophyta</taxon>
        <taxon>Tracheophyta</taxon>
        <taxon>Spermatophyta</taxon>
        <taxon>Magnoliopsida</taxon>
        <taxon>Liliopsida</taxon>
        <taxon>Poales</taxon>
        <taxon>Poaceae</taxon>
        <taxon>BOP clade</taxon>
        <taxon>Oryzoideae</taxon>
        <taxon>Oryzeae</taxon>
        <taxon>Oryzinae</taxon>
        <taxon>Oryza</taxon>
        <taxon>Oryza meyeriana</taxon>
    </lineage>
</organism>
<dbReference type="OrthoDB" id="10377228at2759"/>
<feature type="compositionally biased region" description="Basic and acidic residues" evidence="1">
    <location>
        <begin position="28"/>
        <end position="38"/>
    </location>
</feature>
<evidence type="ECO:0000256" key="1">
    <source>
        <dbReference type="SAM" id="MobiDB-lite"/>
    </source>
</evidence>
<keyword evidence="3" id="KW-1185">Reference proteome</keyword>
<dbReference type="EMBL" id="SPHZ02000004">
    <property type="protein sequence ID" value="KAF0922293.1"/>
    <property type="molecule type" value="Genomic_DNA"/>
</dbReference>
<gene>
    <name evidence="2" type="ORF">E2562_031788</name>
</gene>
<accession>A0A6G1EEC1</accession>
<name>A0A6G1EEC1_9ORYZ</name>
<proteinExistence type="predicted"/>
<feature type="region of interest" description="Disordered" evidence="1">
    <location>
        <begin position="28"/>
        <end position="81"/>
    </location>
</feature>
<sequence>MTLISKAKLRLIIVLPWQFNAEDKAEQEIAHPLKREDMSNQSAYPNPAQGYYQGPPASAAAGQDNTVAGGSKPNCPSAPKKDTPGFMDNFLACLPCARPTQAKNDAS</sequence>
<comment type="caution">
    <text evidence="2">The sequence shown here is derived from an EMBL/GenBank/DDBJ whole genome shotgun (WGS) entry which is preliminary data.</text>
</comment>
<dbReference type="Proteomes" id="UP000479710">
    <property type="component" value="Unassembled WGS sequence"/>
</dbReference>
<evidence type="ECO:0000313" key="3">
    <source>
        <dbReference type="Proteomes" id="UP000479710"/>
    </source>
</evidence>